<proteinExistence type="predicted"/>
<sequence length="81" mass="8611">MSALLLIIGLVLSAAVFVGYVLVMVGMRQEDRRRHLSATAPSRTAGLARRVTGCHVRGESLTYGRTVAPRPSPVVPIGRAA</sequence>
<gene>
    <name evidence="2" type="ORF">Pro02_76890</name>
</gene>
<feature type="transmembrane region" description="Helical" evidence="1">
    <location>
        <begin position="6"/>
        <end position="27"/>
    </location>
</feature>
<organism evidence="2 3">
    <name type="scientific">Planobispora rosea</name>
    <dbReference type="NCBI Taxonomy" id="35762"/>
    <lineage>
        <taxon>Bacteria</taxon>
        <taxon>Bacillati</taxon>
        <taxon>Actinomycetota</taxon>
        <taxon>Actinomycetes</taxon>
        <taxon>Streptosporangiales</taxon>
        <taxon>Streptosporangiaceae</taxon>
        <taxon>Planobispora</taxon>
    </lineage>
</organism>
<evidence type="ECO:0000313" key="2">
    <source>
        <dbReference type="EMBL" id="GIH89281.1"/>
    </source>
</evidence>
<name>A0A8J3WIW9_PLARO</name>
<protein>
    <submittedName>
        <fullName evidence="2">Uncharacterized protein</fullName>
    </submittedName>
</protein>
<keyword evidence="3" id="KW-1185">Reference proteome</keyword>
<comment type="caution">
    <text evidence="2">The sequence shown here is derived from an EMBL/GenBank/DDBJ whole genome shotgun (WGS) entry which is preliminary data.</text>
</comment>
<evidence type="ECO:0000313" key="3">
    <source>
        <dbReference type="Proteomes" id="UP000655044"/>
    </source>
</evidence>
<keyword evidence="1" id="KW-0472">Membrane</keyword>
<accession>A0A8J3WIW9</accession>
<reference evidence="2" key="1">
    <citation type="submission" date="2021-01" db="EMBL/GenBank/DDBJ databases">
        <title>Whole genome shotgun sequence of Planobispora rosea NBRC 15558.</title>
        <authorList>
            <person name="Komaki H."/>
            <person name="Tamura T."/>
        </authorList>
    </citation>
    <scope>NUCLEOTIDE SEQUENCE</scope>
    <source>
        <strain evidence="2">NBRC 15558</strain>
    </source>
</reference>
<evidence type="ECO:0000256" key="1">
    <source>
        <dbReference type="SAM" id="Phobius"/>
    </source>
</evidence>
<dbReference type="EMBL" id="BOOI01000124">
    <property type="protein sequence ID" value="GIH89281.1"/>
    <property type="molecule type" value="Genomic_DNA"/>
</dbReference>
<dbReference type="AlphaFoldDB" id="A0A8J3WIW9"/>
<dbReference type="Proteomes" id="UP000655044">
    <property type="component" value="Unassembled WGS sequence"/>
</dbReference>
<keyword evidence="1" id="KW-1133">Transmembrane helix</keyword>
<keyword evidence="1" id="KW-0812">Transmembrane</keyword>